<dbReference type="EMBL" id="CP002117">
    <property type="protein sequence ID" value="ADN35428.1"/>
    <property type="molecule type" value="Genomic_DNA"/>
</dbReference>
<organism evidence="1 2">
    <name type="scientific">Methanolacinia petrolearia (strain DSM 11571 / OCM 486 / SEBR 4847)</name>
    <name type="common">Methanoplanus petrolearius</name>
    <dbReference type="NCBI Taxonomy" id="679926"/>
    <lineage>
        <taxon>Archaea</taxon>
        <taxon>Methanobacteriati</taxon>
        <taxon>Methanobacteriota</taxon>
        <taxon>Stenosarchaea group</taxon>
        <taxon>Methanomicrobia</taxon>
        <taxon>Methanomicrobiales</taxon>
        <taxon>Methanomicrobiaceae</taxon>
        <taxon>Methanolacinia</taxon>
    </lineage>
</organism>
<keyword evidence="2" id="KW-1185">Reference proteome</keyword>
<sequence>MLILILIITTGVSIVCTYSWNFLLSGNSFKTEKSFYLTGSDNDLEECWHMIRNKTDTTGYPAVLFNFWLDRAADGEIKSFSLDYFIQKEDGWDTYSTSYHENKDKPGGKFSVKFYRTKPEVPGYATRYPLDPGEFLRDVDMINLTDLGYNDSILSVYSDNMYGNLEYTYRADDEIFLQDGDQLLPLESIALQEDCPAFAVYISEMECSDYYGNVSCSSSETTVVFSNERLRGAEVRLMNETGACS</sequence>
<evidence type="ECO:0000313" key="1">
    <source>
        <dbReference type="EMBL" id="ADN35428.1"/>
    </source>
</evidence>
<name>E1RI43_METP4</name>
<accession>E1RI43</accession>
<protein>
    <submittedName>
        <fullName evidence="1">Uncharacterized protein</fullName>
    </submittedName>
</protein>
<dbReference type="eggNOG" id="arCOG06136">
    <property type="taxonomic scope" value="Archaea"/>
</dbReference>
<reference evidence="1 2" key="1">
    <citation type="journal article" date="2010" name="Stand. Genomic Sci.">
        <title>Complete genome sequence of Methanoplanus petrolearius type strain (SEBR 4847).</title>
        <authorList>
            <person name="Brambilla E."/>
            <person name="Djao O.D."/>
            <person name="Daligault H."/>
            <person name="Lapidus A."/>
            <person name="Lucas S."/>
            <person name="Hammon N."/>
            <person name="Nolan M."/>
            <person name="Tice H."/>
            <person name="Cheng J.F."/>
            <person name="Han C."/>
            <person name="Tapia R."/>
            <person name="Goodwin L."/>
            <person name="Pitluck S."/>
            <person name="Liolios K."/>
            <person name="Ivanova N."/>
            <person name="Mavromatis K."/>
            <person name="Mikhailova N."/>
            <person name="Pati A."/>
            <person name="Chen A."/>
            <person name="Palaniappan K."/>
            <person name="Land M."/>
            <person name="Hauser L."/>
            <person name="Chang Y.J."/>
            <person name="Jeffries C.D."/>
            <person name="Rohde M."/>
            <person name="Spring S."/>
            <person name="Sikorski J."/>
            <person name="Goker M."/>
            <person name="Woyke T."/>
            <person name="Bristow J."/>
            <person name="Eisen J.A."/>
            <person name="Markowitz V."/>
            <person name="Hugenholtz P."/>
            <person name="Kyrpides N.C."/>
            <person name="Klenk H.P."/>
        </authorList>
    </citation>
    <scope>NUCLEOTIDE SEQUENCE [LARGE SCALE GENOMIC DNA]</scope>
    <source>
        <strain evidence="2">DSM 11571 / OCM 486 / SEBR 4847</strain>
    </source>
</reference>
<dbReference type="Proteomes" id="UP000006565">
    <property type="component" value="Chromosome"/>
</dbReference>
<proteinExistence type="predicted"/>
<dbReference type="KEGG" id="mpi:Mpet_0654"/>
<evidence type="ECO:0000313" key="2">
    <source>
        <dbReference type="Proteomes" id="UP000006565"/>
    </source>
</evidence>
<dbReference type="HOGENOM" id="CLU_1131624_0_0_2"/>
<gene>
    <name evidence="1" type="ordered locus">Mpet_0654</name>
</gene>
<dbReference type="AlphaFoldDB" id="E1RI43"/>